<evidence type="ECO:0000259" key="1">
    <source>
        <dbReference type="PROSITE" id="PS51186"/>
    </source>
</evidence>
<dbReference type="EMBL" id="JACAZE010000010">
    <property type="protein sequence ID" value="KAF7305430.1"/>
    <property type="molecule type" value="Genomic_DNA"/>
</dbReference>
<dbReference type="CDD" id="cd04301">
    <property type="entry name" value="NAT_SF"/>
    <property type="match status" value="1"/>
</dbReference>
<reference evidence="2" key="1">
    <citation type="submission" date="2020-05" db="EMBL/GenBank/DDBJ databases">
        <title>Mycena genomes resolve the evolution of fungal bioluminescence.</title>
        <authorList>
            <person name="Tsai I.J."/>
        </authorList>
    </citation>
    <scope>NUCLEOTIDE SEQUENCE</scope>
    <source>
        <strain evidence="2">110903Hualien_Pintung</strain>
    </source>
</reference>
<evidence type="ECO:0000313" key="2">
    <source>
        <dbReference type="EMBL" id="KAF7305430.1"/>
    </source>
</evidence>
<dbReference type="InterPro" id="IPR000182">
    <property type="entry name" value="GNAT_dom"/>
</dbReference>
<gene>
    <name evidence="2" type="ORF">HMN09_00795500</name>
</gene>
<dbReference type="AlphaFoldDB" id="A0A8H6SUN9"/>
<dbReference type="Pfam" id="PF13508">
    <property type="entry name" value="Acetyltransf_7"/>
    <property type="match status" value="1"/>
</dbReference>
<dbReference type="Gene3D" id="3.40.630.30">
    <property type="match status" value="1"/>
</dbReference>
<name>A0A8H6SUN9_MYCCL</name>
<dbReference type="OrthoDB" id="61113at2759"/>
<protein>
    <submittedName>
        <fullName evidence="2">N-acetyltransferase domain-containing protein</fullName>
    </submittedName>
</protein>
<evidence type="ECO:0000313" key="3">
    <source>
        <dbReference type="Proteomes" id="UP000613580"/>
    </source>
</evidence>
<dbReference type="PROSITE" id="PS51186">
    <property type="entry name" value="GNAT"/>
    <property type="match status" value="1"/>
</dbReference>
<accession>A0A8H6SUN9</accession>
<dbReference type="Proteomes" id="UP000613580">
    <property type="component" value="Unassembled WGS sequence"/>
</dbReference>
<dbReference type="SUPFAM" id="SSF55729">
    <property type="entry name" value="Acyl-CoA N-acyltransferases (Nat)"/>
    <property type="match status" value="1"/>
</dbReference>
<dbReference type="InterPro" id="IPR052523">
    <property type="entry name" value="Trichothecene_AcTrans"/>
</dbReference>
<comment type="caution">
    <text evidence="2">The sequence shown here is derived from an EMBL/GenBank/DDBJ whole genome shotgun (WGS) entry which is preliminary data.</text>
</comment>
<keyword evidence="2" id="KW-0808">Transferase</keyword>
<dbReference type="InterPro" id="IPR016181">
    <property type="entry name" value="Acyl_CoA_acyltransferase"/>
</dbReference>
<dbReference type="GO" id="GO:0016747">
    <property type="term" value="F:acyltransferase activity, transferring groups other than amino-acyl groups"/>
    <property type="evidence" value="ECO:0007669"/>
    <property type="project" value="InterPro"/>
</dbReference>
<organism evidence="2 3">
    <name type="scientific">Mycena chlorophos</name>
    <name type="common">Agaric fungus</name>
    <name type="synonym">Agaricus chlorophos</name>
    <dbReference type="NCBI Taxonomy" id="658473"/>
    <lineage>
        <taxon>Eukaryota</taxon>
        <taxon>Fungi</taxon>
        <taxon>Dikarya</taxon>
        <taxon>Basidiomycota</taxon>
        <taxon>Agaricomycotina</taxon>
        <taxon>Agaricomycetes</taxon>
        <taxon>Agaricomycetidae</taxon>
        <taxon>Agaricales</taxon>
        <taxon>Marasmiineae</taxon>
        <taxon>Mycenaceae</taxon>
        <taxon>Mycena</taxon>
    </lineage>
</organism>
<keyword evidence="3" id="KW-1185">Reference proteome</keyword>
<proteinExistence type="predicted"/>
<dbReference type="PANTHER" id="PTHR42791:SF1">
    <property type="entry name" value="N-ACETYLTRANSFERASE DOMAIN-CONTAINING PROTEIN"/>
    <property type="match status" value="1"/>
</dbReference>
<feature type="domain" description="N-acetyltransferase" evidence="1">
    <location>
        <begin position="98"/>
        <end position="252"/>
    </location>
</feature>
<dbReference type="PANTHER" id="PTHR42791">
    <property type="entry name" value="GNAT FAMILY ACETYLTRANSFERASE"/>
    <property type="match status" value="1"/>
</dbReference>
<sequence length="255" mass="28872">MHPPSISIRRLGPSKFSGAGLCPGFDPANPARTLPEYASILSLLTRALDGDEFMAAASGRVVSDRDRSHYELFLMAPIVAQVLGGEIYVAETQDKRIVGISGWFGPGHSLCESEEEIKYALAPFMRSLSIEMQDWWQESFLPEWDRWFESALGSGVKHNSWHLFTLAVDPDFQRRGIGRMLVDVVAEQARPHRTPLCVETTVERNLPFYENLGFKLLPRRPGRRTVDKETSRHVFVGVAEPERELSMWLLVRGFE</sequence>